<accession>A0A179BLM1</accession>
<evidence type="ECO:0000313" key="3">
    <source>
        <dbReference type="Proteomes" id="UP000078302"/>
    </source>
</evidence>
<keyword evidence="1" id="KW-1133">Transmembrane helix</keyword>
<sequence length="78" mass="8943">MRSNRPWAAILLAATALMLFLFVLGKGLVDQKIPVLLFRMEYGAASYTTHPFWYAFGVGEWLVLVGISAFGVWRYWKE</sequence>
<organism evidence="2 3">
    <name type="scientific">Acidithiobacillus ferrooxidans</name>
    <name type="common">Thiobacillus ferrooxidans</name>
    <dbReference type="NCBI Taxonomy" id="920"/>
    <lineage>
        <taxon>Bacteria</taxon>
        <taxon>Pseudomonadati</taxon>
        <taxon>Pseudomonadota</taxon>
        <taxon>Acidithiobacillia</taxon>
        <taxon>Acidithiobacillales</taxon>
        <taxon>Acidithiobacillaceae</taxon>
        <taxon>Acidithiobacillus</taxon>
    </lineage>
</organism>
<dbReference type="AlphaFoldDB" id="A0A179BLM1"/>
<name>A0A179BLM1_ACIFR</name>
<dbReference type="EMBL" id="LVXZ01000038">
    <property type="protein sequence ID" value="OAP92637.1"/>
    <property type="molecule type" value="Genomic_DNA"/>
</dbReference>
<protein>
    <submittedName>
        <fullName evidence="2">Uncharacterized protein</fullName>
    </submittedName>
</protein>
<keyword evidence="3" id="KW-1185">Reference proteome</keyword>
<evidence type="ECO:0000256" key="1">
    <source>
        <dbReference type="SAM" id="Phobius"/>
    </source>
</evidence>
<evidence type="ECO:0000313" key="2">
    <source>
        <dbReference type="EMBL" id="OAP92637.1"/>
    </source>
</evidence>
<proteinExistence type="predicted"/>
<keyword evidence="1" id="KW-0812">Transmembrane</keyword>
<feature type="transmembrane region" description="Helical" evidence="1">
    <location>
        <begin position="51"/>
        <end position="73"/>
    </location>
</feature>
<dbReference type="Proteomes" id="UP000078302">
    <property type="component" value="Unassembled WGS sequence"/>
</dbReference>
<keyword evidence="1" id="KW-0472">Membrane</keyword>
<comment type="caution">
    <text evidence="2">The sequence shown here is derived from an EMBL/GenBank/DDBJ whole genome shotgun (WGS) entry which is preliminary data.</text>
</comment>
<gene>
    <name evidence="2" type="ORF">A4H96_03770</name>
</gene>
<reference evidence="2 3" key="1">
    <citation type="submission" date="2016-04" db="EMBL/GenBank/DDBJ databases">
        <title>Acidithiobacillus ferrooxidans genome sequencing and assembly.</title>
        <authorList>
            <person name="Zhou Z."/>
        </authorList>
    </citation>
    <scope>NUCLEOTIDE SEQUENCE [LARGE SCALE GENOMIC DNA]</scope>
    <source>
        <strain evidence="2 3">BY0502</strain>
    </source>
</reference>